<feature type="domain" description="Fibronectin type-III" evidence="4">
    <location>
        <begin position="777"/>
        <end position="867"/>
    </location>
</feature>
<evidence type="ECO:0000256" key="2">
    <source>
        <dbReference type="ARBA" id="ARBA00022801"/>
    </source>
</evidence>
<proteinExistence type="predicted"/>
<dbReference type="Gene3D" id="2.60.40.10">
    <property type="entry name" value="Immunoglobulins"/>
    <property type="match status" value="3"/>
</dbReference>
<keyword evidence="2" id="KW-0378">Hydrolase</keyword>
<gene>
    <name evidence="6" type="ORF">EU557_04480</name>
</gene>
<dbReference type="Pfam" id="PF01483">
    <property type="entry name" value="P_proprotein"/>
    <property type="match status" value="1"/>
</dbReference>
<evidence type="ECO:0000259" key="4">
    <source>
        <dbReference type="PROSITE" id="PS50853"/>
    </source>
</evidence>
<dbReference type="GO" id="GO:0004252">
    <property type="term" value="F:serine-type endopeptidase activity"/>
    <property type="evidence" value="ECO:0007669"/>
    <property type="project" value="InterPro"/>
</dbReference>
<dbReference type="InterPro" id="IPR003961">
    <property type="entry name" value="FN3_dom"/>
</dbReference>
<keyword evidence="7" id="KW-1185">Reference proteome</keyword>
<accession>A0A4Z0MT96</accession>
<dbReference type="InterPro" id="IPR026444">
    <property type="entry name" value="Secre_tail"/>
</dbReference>
<evidence type="ECO:0000256" key="3">
    <source>
        <dbReference type="SAM" id="SignalP"/>
    </source>
</evidence>
<dbReference type="InterPro" id="IPR036116">
    <property type="entry name" value="FN3_sf"/>
</dbReference>
<feature type="domain" description="Fibronectin type-III" evidence="4">
    <location>
        <begin position="1015"/>
        <end position="1109"/>
    </location>
</feature>
<dbReference type="SUPFAM" id="SSF49265">
    <property type="entry name" value="Fibronectin type III"/>
    <property type="match status" value="1"/>
</dbReference>
<name>A0A4Z0MT96_9BACT</name>
<organism evidence="6 7">
    <name type="scientific">Hymenobacter wooponensis</name>
    <dbReference type="NCBI Taxonomy" id="1525360"/>
    <lineage>
        <taxon>Bacteria</taxon>
        <taxon>Pseudomonadati</taxon>
        <taxon>Bacteroidota</taxon>
        <taxon>Cytophagia</taxon>
        <taxon>Cytophagales</taxon>
        <taxon>Hymenobacteraceae</taxon>
        <taxon>Hymenobacter</taxon>
    </lineage>
</organism>
<dbReference type="OrthoDB" id="9792152at2"/>
<dbReference type="PROSITE" id="PS50853">
    <property type="entry name" value="FN3"/>
    <property type="match status" value="2"/>
</dbReference>
<dbReference type="InterPro" id="IPR024079">
    <property type="entry name" value="MetalloPept_cat_dom_sf"/>
</dbReference>
<dbReference type="AlphaFoldDB" id="A0A4Z0MT96"/>
<evidence type="ECO:0000256" key="1">
    <source>
        <dbReference type="ARBA" id="ARBA00022670"/>
    </source>
</evidence>
<dbReference type="Pfam" id="PF13583">
    <property type="entry name" value="Reprolysin_4"/>
    <property type="match status" value="1"/>
</dbReference>
<feature type="domain" description="P/Homo B" evidence="5">
    <location>
        <begin position="864"/>
        <end position="1014"/>
    </location>
</feature>
<dbReference type="InterPro" id="IPR002884">
    <property type="entry name" value="P_dom"/>
</dbReference>
<protein>
    <submittedName>
        <fullName evidence="6">T9SS type A sorting domain-containing protein</fullName>
    </submittedName>
</protein>
<dbReference type="EMBL" id="SRKZ01000001">
    <property type="protein sequence ID" value="TGD83042.1"/>
    <property type="molecule type" value="Genomic_DNA"/>
</dbReference>
<reference evidence="6 7" key="1">
    <citation type="submission" date="2019-04" db="EMBL/GenBank/DDBJ databases">
        <authorList>
            <person name="Feng G."/>
            <person name="Zhang J."/>
            <person name="Zhu H."/>
        </authorList>
    </citation>
    <scope>NUCLEOTIDE SEQUENCE [LARGE SCALE GENOMIC DNA]</scope>
    <source>
        <strain evidence="6 7">JCM 19491</strain>
    </source>
</reference>
<dbReference type="SUPFAM" id="SSF55486">
    <property type="entry name" value="Metalloproteases ('zincins'), catalytic domain"/>
    <property type="match status" value="1"/>
</dbReference>
<dbReference type="GO" id="GO:0008237">
    <property type="term" value="F:metallopeptidase activity"/>
    <property type="evidence" value="ECO:0007669"/>
    <property type="project" value="InterPro"/>
</dbReference>
<dbReference type="PROSITE" id="PS51829">
    <property type="entry name" value="P_HOMO_B"/>
    <property type="match status" value="1"/>
</dbReference>
<dbReference type="Pfam" id="PF18962">
    <property type="entry name" value="Por_Secre_tail"/>
    <property type="match status" value="1"/>
</dbReference>
<keyword evidence="3" id="KW-0732">Signal</keyword>
<sequence length="1198" mass="125025">MFKRLTLLRQSGKPALLGGLLVATLSVSQSATAQRVLWSDAQVPAVARQATQPLSQFRAVSFQLQAVREVLNTAPAQQKGGARSSATVVSLPLPDGTSQRFRVVQVPVMAPALAARYPSIRTYAAQGIDDPAATARLDVSPAGLHAMILASDKTVFIDPAGQGSDTHLVFERRSMNRGTFTFVCATPSADELGTTAPVANRALVANGTTLRTYRMALACTGEYATYYGGTKEGALAGMVASVNRVSGIYEQELAVRLVLIPQTDQLIYLDPATDPYTNDDGEVMLNENQKNISTIIGEANYDIGHVFSTGGGGIAQRPSVCLPTNASFTQGKARGVTGLPAPINDAFNIDFVAHEIGHQFGADHTFNSVSGNCGGGNRSAFSAYEPGSGTSIMAYAGICGNDNLQPNSDPYFHSRSFDQIVSHINGAGNCSVNTATGNTPPVVNAGRNYAIPISTPFVLTGSATDANGDALTYSWEQYNLGPSGSANLPSGDAPLFRFFSPTASPTRNFPRLTSLINNTQTIGELLPSYGRRLIFRLVARDNRVGGGGIDYDSMNVVVVGSAGPFVVTLPNTPTTWLATAPQQVTWNVANTTAAPINATNVDILLSTDGGLTYPTTLLAGTPNDGVETVTIPASVGNTSTARIRVQATGNIFFDISNQNFTIQVPTGPTFYLTAAANPTIPVLCPGTNSVSLPVAAGALQGFTGEITLGATDLPAGATVTFGSTSLSPGNSTTYIINTSATTPAGTYTATLTGTSGGITQRQQFRFTVLPATTQAAVITTPAASARTTLRPTLAWNPVPNATSYDVQLATDPDFTNLVLNLTGITSTSLTVGASLLPSTTYYLRVRGVGTCGAAPYSATIPFQTGVQNCQTVAAAAVPVTISATGTPTVTSVINITNTERVSDLRIRNLAITHPNVGELEISLTNPAGARVVLFSRLCAGTANLDLSFDEAAPTALACPLTSGSTVRPANALSALLNSPANGNWTLTISDNASGNGGTLTGWSLELCTLAAAPNAPTSLTTQAPVTSNNRASIDLLWLDASANETGFEVERSTDNGTFARIATLPANSTFYTDQVSTNSRYCYRVRAINSTGNSGYSNESCQTVSTITAVRNAALLQGIEVFPNPSKGVFEVRIGNTQRGAITLRVTDALGRTISSQTFTKGTATLNQSLDLSTLSNGVYTLHLDMPNGSAVVRLLKQ</sequence>
<dbReference type="InterPro" id="IPR013783">
    <property type="entry name" value="Ig-like_fold"/>
</dbReference>
<dbReference type="RefSeq" id="WP_135529197.1">
    <property type="nucleotide sequence ID" value="NZ_SRKZ01000001.1"/>
</dbReference>
<comment type="caution">
    <text evidence="6">The sequence shown here is derived from an EMBL/GenBank/DDBJ whole genome shotgun (WGS) entry which is preliminary data.</text>
</comment>
<dbReference type="SUPFAM" id="SSF49785">
    <property type="entry name" value="Galactose-binding domain-like"/>
    <property type="match status" value="1"/>
</dbReference>
<dbReference type="CDD" id="cd00063">
    <property type="entry name" value="FN3"/>
    <property type="match status" value="2"/>
</dbReference>
<dbReference type="Proteomes" id="UP000298284">
    <property type="component" value="Unassembled WGS sequence"/>
</dbReference>
<feature type="signal peptide" evidence="3">
    <location>
        <begin position="1"/>
        <end position="33"/>
    </location>
</feature>
<dbReference type="InterPro" id="IPR008979">
    <property type="entry name" value="Galactose-bd-like_sf"/>
</dbReference>
<dbReference type="Gene3D" id="2.60.120.260">
    <property type="entry name" value="Galactose-binding domain-like"/>
    <property type="match status" value="1"/>
</dbReference>
<evidence type="ECO:0000313" key="6">
    <source>
        <dbReference type="EMBL" id="TGD83042.1"/>
    </source>
</evidence>
<evidence type="ECO:0000313" key="7">
    <source>
        <dbReference type="Proteomes" id="UP000298284"/>
    </source>
</evidence>
<feature type="chain" id="PRO_5021468298" evidence="3">
    <location>
        <begin position="34"/>
        <end position="1198"/>
    </location>
</feature>
<dbReference type="GO" id="GO:0006508">
    <property type="term" value="P:proteolysis"/>
    <property type="evidence" value="ECO:0007669"/>
    <property type="project" value="UniProtKB-KW"/>
</dbReference>
<dbReference type="Gene3D" id="3.40.390.10">
    <property type="entry name" value="Collagenase (Catalytic Domain)"/>
    <property type="match status" value="1"/>
</dbReference>
<evidence type="ECO:0000259" key="5">
    <source>
        <dbReference type="PROSITE" id="PS51829"/>
    </source>
</evidence>
<keyword evidence="1" id="KW-0645">Protease</keyword>